<evidence type="ECO:0000256" key="1">
    <source>
        <dbReference type="SAM" id="MobiDB-lite"/>
    </source>
</evidence>
<feature type="region of interest" description="Disordered" evidence="1">
    <location>
        <begin position="63"/>
        <end position="86"/>
    </location>
</feature>
<sequence>NQSGQRKSGEQTATADRIKAMTAGQPYMDDTGRMFDGNGRQIGQETDYYGVVPWGEYPQEEGGFIPTSGRMGATGPRGPKGGLSSADLRKLGGIPFMGKDSYGREEQYFLLPNGATTRPHDESMASSPITVTAEWPRQKSNVESLFKQIATGTGEIVQTLTREHVSRNLMPEFDMQLSDNSLVAKLSQTPVDLAKSAWEWEYNKDSNLLAYSAATLYDANQRAGYKAQAIANSKFYLSEFNKLSLDQRSGAQGKNIAIQAFGERQELRAATQSKLSPGGRIVSQAIELERTFVSQAEYSAKKIVKSGGIATESGVYERIIKSSGASNGWVSRVNTLSRILGPFAIAAEATGGAARVYNAPQGQHGLYTAQEIGSIAGGWAGGTLATMAVGGAALGLAALGITLGGTAILAAGIVVGGYAAVTTSRYGREAGGYYYNFFSRQ</sequence>
<feature type="compositionally biased region" description="Polar residues" evidence="1">
    <location>
        <begin position="1"/>
        <end position="14"/>
    </location>
</feature>
<protein>
    <submittedName>
        <fullName evidence="3">Uncharacterized protein</fullName>
    </submittedName>
</protein>
<feature type="region of interest" description="Disordered" evidence="1">
    <location>
        <begin position="1"/>
        <end position="30"/>
    </location>
</feature>
<gene>
    <name evidence="3" type="ORF">PZA18_23745</name>
</gene>
<organism evidence="3 4">
    <name type="scientific">Parachitinimonas caeni</name>
    <dbReference type="NCBI Taxonomy" id="3031301"/>
    <lineage>
        <taxon>Bacteria</taxon>
        <taxon>Pseudomonadati</taxon>
        <taxon>Pseudomonadota</taxon>
        <taxon>Betaproteobacteria</taxon>
        <taxon>Neisseriales</taxon>
        <taxon>Chitinibacteraceae</taxon>
        <taxon>Parachitinimonas</taxon>
    </lineage>
</organism>
<proteinExistence type="predicted"/>
<keyword evidence="2" id="KW-0472">Membrane</keyword>
<keyword evidence="2" id="KW-1133">Transmembrane helix</keyword>
<evidence type="ECO:0000256" key="2">
    <source>
        <dbReference type="SAM" id="Phobius"/>
    </source>
</evidence>
<dbReference type="RefSeq" id="WP_308447454.1">
    <property type="nucleotide sequence ID" value="NZ_JARRAF010000106.1"/>
</dbReference>
<accession>A0ABT7E407</accession>
<dbReference type="EMBL" id="JARRAF010000106">
    <property type="protein sequence ID" value="MDK2127057.1"/>
    <property type="molecule type" value="Genomic_DNA"/>
</dbReference>
<comment type="caution">
    <text evidence="3">The sequence shown here is derived from an EMBL/GenBank/DDBJ whole genome shotgun (WGS) entry which is preliminary data.</text>
</comment>
<keyword evidence="4" id="KW-1185">Reference proteome</keyword>
<dbReference type="Proteomes" id="UP001172778">
    <property type="component" value="Unassembled WGS sequence"/>
</dbReference>
<name>A0ABT7E407_9NEIS</name>
<evidence type="ECO:0000313" key="3">
    <source>
        <dbReference type="EMBL" id="MDK2127057.1"/>
    </source>
</evidence>
<feature type="non-terminal residue" evidence="3">
    <location>
        <position position="1"/>
    </location>
</feature>
<keyword evidence="2" id="KW-0812">Transmembrane</keyword>
<reference evidence="3" key="1">
    <citation type="submission" date="2023-03" db="EMBL/GenBank/DDBJ databases">
        <title>Chitinimonas shenzhenensis gen. nov., sp. nov., a novel member of family Burkholderiaceae isolated from activated sludge collected in Shen Zhen, China.</title>
        <authorList>
            <person name="Wang X."/>
        </authorList>
    </citation>
    <scope>NUCLEOTIDE SEQUENCE</scope>
    <source>
        <strain evidence="3">DQS-5</strain>
    </source>
</reference>
<evidence type="ECO:0000313" key="4">
    <source>
        <dbReference type="Proteomes" id="UP001172778"/>
    </source>
</evidence>
<feature type="transmembrane region" description="Helical" evidence="2">
    <location>
        <begin position="393"/>
        <end position="421"/>
    </location>
</feature>